<sequence>MTLFKKTNGILIKAFKSDFFHQYNIKPLRNSLLDLIQDEKLGVVFLKIINKLNEYQCFFY</sequence>
<accession>A0A3L9DUN9</accession>
<dbReference type="AlphaFoldDB" id="A0A3L9DUN9"/>
<dbReference type="Proteomes" id="UP000279194">
    <property type="component" value="Unassembled WGS sequence"/>
</dbReference>
<protein>
    <submittedName>
        <fullName evidence="1">Uncharacterized protein</fullName>
    </submittedName>
</protein>
<comment type="caution">
    <text evidence="1">The sequence shown here is derived from an EMBL/GenBank/DDBJ whole genome shotgun (WGS) entry which is preliminary data.</text>
</comment>
<gene>
    <name evidence="1" type="ORF">EAF07_04915</name>
</gene>
<evidence type="ECO:0000313" key="1">
    <source>
        <dbReference type="EMBL" id="RLY03623.1"/>
    </source>
</evidence>
<organism evidence="1 2">
    <name type="scientific">Streptococcus hillyeri</name>
    <dbReference type="NCBI Taxonomy" id="2282420"/>
    <lineage>
        <taxon>Bacteria</taxon>
        <taxon>Bacillati</taxon>
        <taxon>Bacillota</taxon>
        <taxon>Bacilli</taxon>
        <taxon>Lactobacillales</taxon>
        <taxon>Streptococcaceae</taxon>
        <taxon>Streptococcus</taxon>
    </lineage>
</organism>
<evidence type="ECO:0000313" key="2">
    <source>
        <dbReference type="Proteomes" id="UP000279194"/>
    </source>
</evidence>
<proteinExistence type="predicted"/>
<name>A0A3L9DUN9_9STRE</name>
<keyword evidence="2" id="KW-1185">Reference proteome</keyword>
<dbReference type="EMBL" id="RCVM01000007">
    <property type="protein sequence ID" value="RLY03623.1"/>
    <property type="molecule type" value="Genomic_DNA"/>
</dbReference>
<reference evidence="1 2" key="1">
    <citation type="submission" date="2018-10" db="EMBL/GenBank/DDBJ databases">
        <title>Streptococcus hillyeri sp. nov., isolated from equine tracheal sample.</title>
        <authorList>
            <person name="Macfadyen A.C."/>
            <person name="Waller A."/>
            <person name="Paterson G.K."/>
        </authorList>
    </citation>
    <scope>NUCLEOTIDE SEQUENCE [LARGE SCALE GENOMIC DNA]</scope>
    <source>
        <strain evidence="1 2">28462</strain>
    </source>
</reference>